<feature type="domain" description="PAC" evidence="21">
    <location>
        <begin position="421"/>
        <end position="473"/>
    </location>
</feature>
<dbReference type="PROSITE" id="PS50113">
    <property type="entry name" value="PAC"/>
    <property type="match status" value="2"/>
</dbReference>
<dbReference type="InterPro" id="IPR003594">
    <property type="entry name" value="HATPase_dom"/>
</dbReference>
<evidence type="ECO:0000259" key="22">
    <source>
        <dbReference type="PROSITE" id="PS50894"/>
    </source>
</evidence>
<dbReference type="Gene3D" id="1.10.287.130">
    <property type="match status" value="1"/>
</dbReference>
<feature type="transmembrane region" description="Helical" evidence="17">
    <location>
        <begin position="59"/>
        <end position="78"/>
    </location>
</feature>
<feature type="domain" description="PAS" evidence="20">
    <location>
        <begin position="347"/>
        <end position="417"/>
    </location>
</feature>
<evidence type="ECO:0000256" key="9">
    <source>
        <dbReference type="ARBA" id="ARBA00022777"/>
    </source>
</evidence>
<dbReference type="InterPro" id="IPR036641">
    <property type="entry name" value="HPT_dom_sf"/>
</dbReference>
<dbReference type="InterPro" id="IPR000700">
    <property type="entry name" value="PAS-assoc_C"/>
</dbReference>
<evidence type="ECO:0000313" key="23">
    <source>
        <dbReference type="EMBL" id="SFJ60801.1"/>
    </source>
</evidence>
<dbReference type="InterPro" id="IPR001789">
    <property type="entry name" value="Sig_transdc_resp-reg_receiver"/>
</dbReference>
<dbReference type="InterPro" id="IPR005467">
    <property type="entry name" value="His_kinase_dom"/>
</dbReference>
<feature type="transmembrane region" description="Helical" evidence="17">
    <location>
        <begin position="129"/>
        <end position="148"/>
    </location>
</feature>
<evidence type="ECO:0000256" key="13">
    <source>
        <dbReference type="ARBA" id="ARBA00023136"/>
    </source>
</evidence>
<evidence type="ECO:0000256" key="8">
    <source>
        <dbReference type="ARBA" id="ARBA00022741"/>
    </source>
</evidence>
<dbReference type="Pfam" id="PF02518">
    <property type="entry name" value="HATPase_c"/>
    <property type="match status" value="1"/>
</dbReference>
<dbReference type="NCBIfam" id="TIGR00229">
    <property type="entry name" value="sensory_box"/>
    <property type="match status" value="2"/>
</dbReference>
<dbReference type="InterPro" id="IPR001610">
    <property type="entry name" value="PAC"/>
</dbReference>
<accession>A0A1I3ST95</accession>
<protein>
    <recommendedName>
        <fullName evidence="3">histidine kinase</fullName>
        <ecNumber evidence="3">2.7.13.3</ecNumber>
    </recommendedName>
</protein>
<evidence type="ECO:0000259" key="20">
    <source>
        <dbReference type="PROSITE" id="PS50112"/>
    </source>
</evidence>
<comment type="subcellular location">
    <subcellularLocation>
        <location evidence="2">Cell membrane</location>
        <topology evidence="2">Multi-pass membrane protein</topology>
    </subcellularLocation>
</comment>
<dbReference type="SUPFAM" id="SSF47226">
    <property type="entry name" value="Histidine-containing phosphotransfer domain, HPT domain"/>
    <property type="match status" value="1"/>
</dbReference>
<dbReference type="CDD" id="cd00082">
    <property type="entry name" value="HisKA"/>
    <property type="match status" value="1"/>
</dbReference>
<dbReference type="GO" id="GO:0000155">
    <property type="term" value="F:phosphorelay sensor kinase activity"/>
    <property type="evidence" value="ECO:0007669"/>
    <property type="project" value="InterPro"/>
</dbReference>
<dbReference type="EMBL" id="FOQD01000025">
    <property type="protein sequence ID" value="SFJ60801.1"/>
    <property type="molecule type" value="Genomic_DNA"/>
</dbReference>
<dbReference type="Pfam" id="PF00072">
    <property type="entry name" value="Response_reg"/>
    <property type="match status" value="2"/>
</dbReference>
<feature type="coiled-coil region" evidence="16">
    <location>
        <begin position="464"/>
        <end position="491"/>
    </location>
</feature>
<dbReference type="FunFam" id="3.30.565.10:FF:000078">
    <property type="entry name" value="Two-component sensor histidine kinase"/>
    <property type="match status" value="1"/>
</dbReference>
<dbReference type="SMART" id="SM00448">
    <property type="entry name" value="REC"/>
    <property type="match status" value="2"/>
</dbReference>
<dbReference type="PROSITE" id="PS50112">
    <property type="entry name" value="PAS"/>
    <property type="match status" value="2"/>
</dbReference>
<keyword evidence="4" id="KW-1003">Cell membrane</keyword>
<feature type="modified residue" description="4-aspartylphosphate" evidence="15">
    <location>
        <position position="935"/>
    </location>
</feature>
<feature type="domain" description="Response regulatory" evidence="19">
    <location>
        <begin position="736"/>
        <end position="857"/>
    </location>
</feature>
<dbReference type="Proteomes" id="UP000199518">
    <property type="component" value="Unassembled WGS sequence"/>
</dbReference>
<feature type="domain" description="Histidine kinase" evidence="18">
    <location>
        <begin position="498"/>
        <end position="718"/>
    </location>
</feature>
<evidence type="ECO:0000256" key="14">
    <source>
        <dbReference type="PROSITE-ProRule" id="PRU00110"/>
    </source>
</evidence>
<name>A0A1I3ST95_9PLAN</name>
<feature type="coiled-coil region" evidence="16">
    <location>
        <begin position="193"/>
        <end position="231"/>
    </location>
</feature>
<dbReference type="SUPFAM" id="SSF55785">
    <property type="entry name" value="PYP-like sensor domain (PAS domain)"/>
    <property type="match status" value="2"/>
</dbReference>
<dbReference type="InterPro" id="IPR000014">
    <property type="entry name" value="PAS"/>
</dbReference>
<organism evidence="23 24">
    <name type="scientific">Planctomicrobium piriforme</name>
    <dbReference type="NCBI Taxonomy" id="1576369"/>
    <lineage>
        <taxon>Bacteria</taxon>
        <taxon>Pseudomonadati</taxon>
        <taxon>Planctomycetota</taxon>
        <taxon>Planctomycetia</taxon>
        <taxon>Planctomycetales</taxon>
        <taxon>Planctomycetaceae</taxon>
        <taxon>Planctomicrobium</taxon>
    </lineage>
</organism>
<dbReference type="Pfam" id="PF08447">
    <property type="entry name" value="PAS_3"/>
    <property type="match status" value="2"/>
</dbReference>
<keyword evidence="24" id="KW-1185">Reference proteome</keyword>
<dbReference type="SMART" id="SM00091">
    <property type="entry name" value="PAS"/>
    <property type="match status" value="2"/>
</dbReference>
<keyword evidence="16" id="KW-0175">Coiled coil</keyword>
<feature type="transmembrane region" description="Helical" evidence="17">
    <location>
        <begin position="26"/>
        <end position="47"/>
    </location>
</feature>
<dbReference type="AlphaFoldDB" id="A0A1I3ST95"/>
<keyword evidence="9" id="KW-0418">Kinase</keyword>
<keyword evidence="13 17" id="KW-0472">Membrane</keyword>
<dbReference type="Pfam" id="PF01627">
    <property type="entry name" value="Hpt"/>
    <property type="match status" value="1"/>
</dbReference>
<evidence type="ECO:0000256" key="6">
    <source>
        <dbReference type="ARBA" id="ARBA00022679"/>
    </source>
</evidence>
<evidence type="ECO:0000256" key="7">
    <source>
        <dbReference type="ARBA" id="ARBA00022692"/>
    </source>
</evidence>
<evidence type="ECO:0000256" key="4">
    <source>
        <dbReference type="ARBA" id="ARBA00022475"/>
    </source>
</evidence>
<dbReference type="PANTHER" id="PTHR45339">
    <property type="entry name" value="HYBRID SIGNAL TRANSDUCTION HISTIDINE KINASE J"/>
    <property type="match status" value="1"/>
</dbReference>
<evidence type="ECO:0000256" key="10">
    <source>
        <dbReference type="ARBA" id="ARBA00022840"/>
    </source>
</evidence>
<dbReference type="InterPro" id="IPR011006">
    <property type="entry name" value="CheY-like_superfamily"/>
</dbReference>
<evidence type="ECO:0000256" key="1">
    <source>
        <dbReference type="ARBA" id="ARBA00000085"/>
    </source>
</evidence>
<dbReference type="CDD" id="cd17546">
    <property type="entry name" value="REC_hyHK_CKI1_RcsC-like"/>
    <property type="match status" value="1"/>
</dbReference>
<dbReference type="FunFam" id="1.10.287.130:FF:000002">
    <property type="entry name" value="Two-component osmosensing histidine kinase"/>
    <property type="match status" value="1"/>
</dbReference>
<evidence type="ECO:0000256" key="5">
    <source>
        <dbReference type="ARBA" id="ARBA00022553"/>
    </source>
</evidence>
<dbReference type="GO" id="GO:0005524">
    <property type="term" value="F:ATP binding"/>
    <property type="evidence" value="ECO:0007669"/>
    <property type="project" value="UniProtKB-KW"/>
</dbReference>
<evidence type="ECO:0000313" key="24">
    <source>
        <dbReference type="Proteomes" id="UP000199518"/>
    </source>
</evidence>
<dbReference type="SUPFAM" id="SSF47384">
    <property type="entry name" value="Homodimeric domain of signal transducing histidine kinase"/>
    <property type="match status" value="1"/>
</dbReference>
<feature type="domain" description="PAS" evidence="20">
    <location>
        <begin position="221"/>
        <end position="291"/>
    </location>
</feature>
<keyword evidence="11 17" id="KW-1133">Transmembrane helix</keyword>
<dbReference type="InterPro" id="IPR003661">
    <property type="entry name" value="HisK_dim/P_dom"/>
</dbReference>
<dbReference type="InterPro" id="IPR036890">
    <property type="entry name" value="HATPase_C_sf"/>
</dbReference>
<feature type="modified residue" description="Phosphohistidine" evidence="14">
    <location>
        <position position="1075"/>
    </location>
</feature>
<gene>
    <name evidence="23" type="ORF">SAMN05421753_12535</name>
</gene>
<feature type="domain" description="PAC" evidence="21">
    <location>
        <begin position="294"/>
        <end position="346"/>
    </location>
</feature>
<proteinExistence type="predicted"/>
<evidence type="ECO:0000256" key="16">
    <source>
        <dbReference type="SAM" id="Coils"/>
    </source>
</evidence>
<dbReference type="Gene3D" id="3.40.50.2300">
    <property type="match status" value="2"/>
</dbReference>
<feature type="modified residue" description="4-aspartylphosphate" evidence="15">
    <location>
        <position position="790"/>
    </location>
</feature>
<dbReference type="Pfam" id="PF00512">
    <property type="entry name" value="HisKA"/>
    <property type="match status" value="1"/>
</dbReference>
<dbReference type="STRING" id="1576369.SAMN05421753_12535"/>
<comment type="catalytic activity">
    <reaction evidence="1">
        <text>ATP + protein L-histidine = ADP + protein N-phospho-L-histidine.</text>
        <dbReference type="EC" id="2.7.13.3"/>
    </reaction>
</comment>
<evidence type="ECO:0000256" key="17">
    <source>
        <dbReference type="SAM" id="Phobius"/>
    </source>
</evidence>
<evidence type="ECO:0000259" key="21">
    <source>
        <dbReference type="PROSITE" id="PS50113"/>
    </source>
</evidence>
<dbReference type="InterPro" id="IPR036097">
    <property type="entry name" value="HisK_dim/P_sf"/>
</dbReference>
<keyword evidence="8" id="KW-0547">Nucleotide-binding</keyword>
<dbReference type="Gene3D" id="3.30.450.20">
    <property type="entry name" value="PAS domain"/>
    <property type="match status" value="2"/>
</dbReference>
<dbReference type="InterPro" id="IPR035965">
    <property type="entry name" value="PAS-like_dom_sf"/>
</dbReference>
<evidence type="ECO:0000256" key="3">
    <source>
        <dbReference type="ARBA" id="ARBA00012438"/>
    </source>
</evidence>
<dbReference type="CDD" id="cd00130">
    <property type="entry name" value="PAS"/>
    <property type="match status" value="2"/>
</dbReference>
<keyword evidence="6" id="KW-0808">Transferase</keyword>
<dbReference type="InterPro" id="IPR004358">
    <property type="entry name" value="Sig_transdc_His_kin-like_C"/>
</dbReference>
<keyword evidence="5 15" id="KW-0597">Phosphoprotein</keyword>
<dbReference type="CDD" id="cd00156">
    <property type="entry name" value="REC"/>
    <property type="match status" value="1"/>
</dbReference>
<feature type="domain" description="HPt" evidence="22">
    <location>
        <begin position="1036"/>
        <end position="1129"/>
    </location>
</feature>
<evidence type="ECO:0000259" key="18">
    <source>
        <dbReference type="PROSITE" id="PS50109"/>
    </source>
</evidence>
<dbReference type="SUPFAM" id="SSF52172">
    <property type="entry name" value="CheY-like"/>
    <property type="match status" value="2"/>
</dbReference>
<dbReference type="CDD" id="cd16922">
    <property type="entry name" value="HATPase_EvgS-ArcB-TorS-like"/>
    <property type="match status" value="1"/>
</dbReference>
<evidence type="ECO:0000256" key="12">
    <source>
        <dbReference type="ARBA" id="ARBA00023012"/>
    </source>
</evidence>
<dbReference type="SMART" id="SM00086">
    <property type="entry name" value="PAC"/>
    <property type="match status" value="2"/>
</dbReference>
<dbReference type="PRINTS" id="PR00344">
    <property type="entry name" value="BCTRLSENSOR"/>
</dbReference>
<dbReference type="SMART" id="SM00388">
    <property type="entry name" value="HisKA"/>
    <property type="match status" value="1"/>
</dbReference>
<dbReference type="PROSITE" id="PS50109">
    <property type="entry name" value="HIS_KIN"/>
    <property type="match status" value="1"/>
</dbReference>
<dbReference type="EC" id="2.7.13.3" evidence="3"/>
<reference evidence="24" key="1">
    <citation type="submission" date="2016-10" db="EMBL/GenBank/DDBJ databases">
        <authorList>
            <person name="Varghese N."/>
            <person name="Submissions S."/>
        </authorList>
    </citation>
    <scope>NUCLEOTIDE SEQUENCE [LARGE SCALE GENOMIC DNA]</scope>
    <source>
        <strain evidence="24">DSM 26348</strain>
    </source>
</reference>
<keyword evidence="12" id="KW-0902">Two-component regulatory system</keyword>
<evidence type="ECO:0000256" key="15">
    <source>
        <dbReference type="PROSITE-ProRule" id="PRU00169"/>
    </source>
</evidence>
<dbReference type="PANTHER" id="PTHR45339:SF1">
    <property type="entry name" value="HYBRID SIGNAL TRANSDUCTION HISTIDINE KINASE J"/>
    <property type="match status" value="1"/>
</dbReference>
<dbReference type="InterPro" id="IPR008207">
    <property type="entry name" value="Sig_transdc_His_kin_Hpt_dom"/>
</dbReference>
<dbReference type="GO" id="GO:0005886">
    <property type="term" value="C:plasma membrane"/>
    <property type="evidence" value="ECO:0007669"/>
    <property type="project" value="UniProtKB-SubCell"/>
</dbReference>
<evidence type="ECO:0000256" key="2">
    <source>
        <dbReference type="ARBA" id="ARBA00004651"/>
    </source>
</evidence>
<dbReference type="SMART" id="SM00387">
    <property type="entry name" value="HATPase_c"/>
    <property type="match status" value="1"/>
</dbReference>
<evidence type="ECO:0000256" key="11">
    <source>
        <dbReference type="ARBA" id="ARBA00022989"/>
    </source>
</evidence>
<dbReference type="PROSITE" id="PS50110">
    <property type="entry name" value="RESPONSE_REGULATORY"/>
    <property type="match status" value="2"/>
</dbReference>
<feature type="domain" description="Response regulatory" evidence="19">
    <location>
        <begin position="886"/>
        <end position="1004"/>
    </location>
</feature>
<dbReference type="InterPro" id="IPR013655">
    <property type="entry name" value="PAS_fold_3"/>
</dbReference>
<dbReference type="OrthoDB" id="229369at2"/>
<keyword evidence="7 17" id="KW-0812">Transmembrane</keyword>
<dbReference type="Gene3D" id="3.30.565.10">
    <property type="entry name" value="Histidine kinase-like ATPase, C-terminal domain"/>
    <property type="match status" value="1"/>
</dbReference>
<keyword evidence="10" id="KW-0067">ATP-binding</keyword>
<dbReference type="Gene3D" id="1.20.120.160">
    <property type="entry name" value="HPT domain"/>
    <property type="match status" value="1"/>
</dbReference>
<dbReference type="SUPFAM" id="SSF55874">
    <property type="entry name" value="ATPase domain of HSP90 chaperone/DNA topoisomerase II/histidine kinase"/>
    <property type="match status" value="1"/>
</dbReference>
<dbReference type="PROSITE" id="PS50894">
    <property type="entry name" value="HPT"/>
    <property type="match status" value="1"/>
</dbReference>
<evidence type="ECO:0000259" key="19">
    <source>
        <dbReference type="PROSITE" id="PS50110"/>
    </source>
</evidence>
<dbReference type="RefSeq" id="WP_092056807.1">
    <property type="nucleotide sequence ID" value="NZ_FOQD01000025.1"/>
</dbReference>
<sequence>MIQDPRERRLLAQDEQRVYRWTDRMFAWLLITQWLLGIAYACFWTPATWDGSSSAVHPHVYAAIFLGAAIISVPLWLIRSQSGSAVTRHAVAAGQMLSSALLIDLTGGHIESHFHVFGSLAFLSFYRDWKVLVTATLVVIADHVLRGIYFPMSIYGVSSGVEWKWLEHTGWVLFLDAVLAYGCLRSRREMSIIAERQAELEKVNAAIEQTVQERTAQIQAAEQRFQKLAARAPAGIYETDRLGNMIYVNDCILEITGLTLPPQNFAEWMNKVHAEDLARVRAAWSQSLETGREFQVEYRCLTGSGELRWVFNNAVPLLDETDEITGYLGTIIDLTEQRRRDEVEYENQQRLRRAFDDAAVGMSLVAPDGRWLQVNRALCDITGYSAEELLSMQFQHLRHPDDIASDAAALQEMATGGTDVYAAETRLRHRDGHYLWIYASAQVIRGRSGEPRYLVCQSIDITDRKTADEQLRQAHEELGRLRDEAVQASRSKSEFLANMSHEIRTPMNGVLGMTEVVLDSELTRDQRESLEIVKSSAESLLVVLDDILDFSKIEAGRMELDPIDFDLHELVETTLKSLALRAHRKGLELNAEIAANVPHNVVGDPHRIRQVLVNLVGNAIKFTETGEVLVRLEAVELHGRFQIAMTVEDTGIGIPFDKQAVIFSPFAQADGSTTRRFGGTGLGLTISSQLVTLMGGRIDIDSEPGRGSRFRVEITLTAGSEGSTGFQQLPSFGGLNILVVDDNATNRRIFECLLRQWGAAPTCVESAHAALDELHLAMQFGRPYPLLLVDAGMPEVDGFMLVERLHQEATLSMPVIMMLTSCDQQGDAARCRELGMASYLIKPVRAAELRRAIAAALKIQGTPRVRTTAVVAPIVNVVPAAIGSLRVLVAEDHSVNQWVAQRLLSRLGATATIVNTGRDAVEACREHPPDVVLMDIQMPELDGLAATREIRANEHGTDRHIRIIGVTAHALKGDRERCLAAGMDDYLAKPIRLHELQRVLWTCTQCDVTAKADRTEQLNGSPALIPGVRSQRSHSEAELQRELNSLFLAGIPRQLAELQTAARDGEFTQLARGAHRLRGALGNLASDGAETTAQTALKIEECAIKRDHPAILTTLTELESQIARLAKELATDSGPETQRI</sequence>